<dbReference type="GO" id="GO:0005524">
    <property type="term" value="F:ATP binding"/>
    <property type="evidence" value="ECO:0007669"/>
    <property type="project" value="InterPro"/>
</dbReference>
<dbReference type="PIRSF" id="PIRSF000654">
    <property type="entry name" value="Integrin-linked_kinase"/>
    <property type="match status" value="1"/>
</dbReference>
<evidence type="ECO:0000313" key="3">
    <source>
        <dbReference type="Proteomes" id="UP000265703"/>
    </source>
</evidence>
<dbReference type="AlphaFoldDB" id="A0A397STR2"/>
<dbReference type="Proteomes" id="UP000265703">
    <property type="component" value="Unassembled WGS sequence"/>
</dbReference>
<protein>
    <submittedName>
        <fullName evidence="2">Kinase-like domain-containing protein</fullName>
    </submittedName>
</protein>
<dbReference type="STRING" id="658196.A0A397STR2"/>
<reference evidence="2 3" key="1">
    <citation type="submission" date="2018-06" db="EMBL/GenBank/DDBJ databases">
        <title>Comparative genomics reveals the genomic features of Rhizophagus irregularis, R. cerebriforme, R. diaphanum and Gigaspora rosea, and their symbiotic lifestyle signature.</title>
        <authorList>
            <person name="Morin E."/>
            <person name="San Clemente H."/>
            <person name="Chen E.C.H."/>
            <person name="De La Providencia I."/>
            <person name="Hainaut M."/>
            <person name="Kuo A."/>
            <person name="Kohler A."/>
            <person name="Murat C."/>
            <person name="Tang N."/>
            <person name="Roy S."/>
            <person name="Loubradou J."/>
            <person name="Henrissat B."/>
            <person name="Grigoriev I.V."/>
            <person name="Corradi N."/>
            <person name="Roux C."/>
            <person name="Martin F.M."/>
        </authorList>
    </citation>
    <scope>NUCLEOTIDE SEQUENCE [LARGE SCALE GENOMIC DNA]</scope>
    <source>
        <strain evidence="2 3">DAOM 227022</strain>
    </source>
</reference>
<dbReference type="InterPro" id="IPR011009">
    <property type="entry name" value="Kinase-like_dom_sf"/>
</dbReference>
<organism evidence="2 3">
    <name type="scientific">Glomus cerebriforme</name>
    <dbReference type="NCBI Taxonomy" id="658196"/>
    <lineage>
        <taxon>Eukaryota</taxon>
        <taxon>Fungi</taxon>
        <taxon>Fungi incertae sedis</taxon>
        <taxon>Mucoromycota</taxon>
        <taxon>Glomeromycotina</taxon>
        <taxon>Glomeromycetes</taxon>
        <taxon>Glomerales</taxon>
        <taxon>Glomeraceae</taxon>
        <taxon>Glomus</taxon>
    </lineage>
</organism>
<dbReference type="InterPro" id="IPR001245">
    <property type="entry name" value="Ser-Thr/Tyr_kinase_cat_dom"/>
</dbReference>
<name>A0A397STR2_9GLOM</name>
<dbReference type="PANTHER" id="PTHR44329">
    <property type="entry name" value="SERINE/THREONINE-PROTEIN KINASE TNNI3K-RELATED"/>
    <property type="match status" value="1"/>
</dbReference>
<dbReference type="Pfam" id="PF07714">
    <property type="entry name" value="PK_Tyr_Ser-Thr"/>
    <property type="match status" value="1"/>
</dbReference>
<evidence type="ECO:0000259" key="1">
    <source>
        <dbReference type="PROSITE" id="PS50011"/>
    </source>
</evidence>
<dbReference type="PROSITE" id="PS50011">
    <property type="entry name" value="PROTEIN_KINASE_DOM"/>
    <property type="match status" value="1"/>
</dbReference>
<dbReference type="Gene3D" id="1.10.510.10">
    <property type="entry name" value="Transferase(Phosphotransferase) domain 1"/>
    <property type="match status" value="1"/>
</dbReference>
<gene>
    <name evidence="2" type="ORF">C1645_738877</name>
</gene>
<keyword evidence="2" id="KW-0418">Kinase</keyword>
<keyword evidence="2" id="KW-0808">Transferase</keyword>
<dbReference type="SUPFAM" id="SSF56112">
    <property type="entry name" value="Protein kinase-like (PK-like)"/>
    <property type="match status" value="1"/>
</dbReference>
<dbReference type="GO" id="GO:0004674">
    <property type="term" value="F:protein serine/threonine kinase activity"/>
    <property type="evidence" value="ECO:0007669"/>
    <property type="project" value="TreeGrafter"/>
</dbReference>
<dbReference type="InterPro" id="IPR000719">
    <property type="entry name" value="Prot_kinase_dom"/>
</dbReference>
<keyword evidence="3" id="KW-1185">Reference proteome</keyword>
<dbReference type="OrthoDB" id="2305125at2759"/>
<comment type="caution">
    <text evidence="2">The sequence shown here is derived from an EMBL/GenBank/DDBJ whole genome shotgun (WGS) entry which is preliminary data.</text>
</comment>
<feature type="domain" description="Protein kinase" evidence="1">
    <location>
        <begin position="14"/>
        <end position="275"/>
    </location>
</feature>
<dbReference type="EMBL" id="QKYT01000232">
    <property type="protein sequence ID" value="RIA89112.1"/>
    <property type="molecule type" value="Genomic_DNA"/>
</dbReference>
<evidence type="ECO:0000313" key="2">
    <source>
        <dbReference type="EMBL" id="RIA89112.1"/>
    </source>
</evidence>
<proteinExistence type="predicted"/>
<dbReference type="InterPro" id="IPR051681">
    <property type="entry name" value="Ser/Thr_Kinases-Pseudokinases"/>
</dbReference>
<sequence length="284" mass="33200">MALYLPQQENKNTNHHLDIFEQDQLTDIRQLNDIESISYAFMLTNQSSVAIKKIKTPQTDRTSEWKCDHIYNHPNIVEFLGFYSIKDENQLFSIMPFANDGNLRNYIGNNALSFDKKIEIAINITNGIKFLHENDIIHENINPKNILIFDGIAKISNLPSNNLYLRNKDLYFDDDLFDNIGYIEPSSIFNENYMKNKSVDIYSLGTLLWEIMSEKIPYSKDRNDNRLCQLIIKIRGGYREVNVINNPEYTNLYKNCWNGNNLNRPKIDDVYNQLLSIKKLGNLN</sequence>
<accession>A0A397STR2</accession>